<dbReference type="SMART" id="SM00895">
    <property type="entry name" value="FCD"/>
    <property type="match status" value="1"/>
</dbReference>
<dbReference type="CDD" id="cd07377">
    <property type="entry name" value="WHTH_GntR"/>
    <property type="match status" value="1"/>
</dbReference>
<dbReference type="EMBL" id="JBBAYM010000030">
    <property type="protein sequence ID" value="MEI5614596.1"/>
    <property type="molecule type" value="Genomic_DNA"/>
</dbReference>
<dbReference type="RefSeq" id="WP_336542553.1">
    <property type="nucleotide sequence ID" value="NZ_JBBAYL010000029.1"/>
</dbReference>
<evidence type="ECO:0000313" key="6">
    <source>
        <dbReference type="Proteomes" id="UP001365781"/>
    </source>
</evidence>
<dbReference type="InterPro" id="IPR036388">
    <property type="entry name" value="WH-like_DNA-bd_sf"/>
</dbReference>
<keyword evidence="6" id="KW-1185">Reference proteome</keyword>
<dbReference type="PROSITE" id="PS50949">
    <property type="entry name" value="HTH_GNTR"/>
    <property type="match status" value="1"/>
</dbReference>
<dbReference type="Proteomes" id="UP001365781">
    <property type="component" value="Unassembled WGS sequence"/>
</dbReference>
<keyword evidence="1" id="KW-0805">Transcription regulation</keyword>
<reference evidence="5 6" key="1">
    <citation type="submission" date="2024-03" db="EMBL/GenBank/DDBJ databases">
        <title>First Report of Pectobacterium brasiliscabiei causing potato scab in china.</title>
        <authorList>
            <person name="Handique U."/>
        </authorList>
    </citation>
    <scope>NUCLEOTIDE SEQUENCE [LARGE SCALE GENOMIC DNA]</scope>
    <source>
        <strain evidence="5 6">ZRIMU1503</strain>
    </source>
</reference>
<name>A0ABU8GN09_9ACTN</name>
<evidence type="ECO:0000256" key="3">
    <source>
        <dbReference type="ARBA" id="ARBA00023163"/>
    </source>
</evidence>
<evidence type="ECO:0000256" key="2">
    <source>
        <dbReference type="ARBA" id="ARBA00023125"/>
    </source>
</evidence>
<dbReference type="PRINTS" id="PR00035">
    <property type="entry name" value="HTHGNTR"/>
</dbReference>
<dbReference type="PANTHER" id="PTHR43537:SF5">
    <property type="entry name" value="UXU OPERON TRANSCRIPTIONAL REGULATOR"/>
    <property type="match status" value="1"/>
</dbReference>
<comment type="caution">
    <text evidence="5">The sequence shown here is derived from an EMBL/GenBank/DDBJ whole genome shotgun (WGS) entry which is preliminary data.</text>
</comment>
<dbReference type="InterPro" id="IPR000524">
    <property type="entry name" value="Tscrpt_reg_HTH_GntR"/>
</dbReference>
<evidence type="ECO:0000256" key="1">
    <source>
        <dbReference type="ARBA" id="ARBA00023015"/>
    </source>
</evidence>
<evidence type="ECO:0000259" key="4">
    <source>
        <dbReference type="PROSITE" id="PS50949"/>
    </source>
</evidence>
<dbReference type="Pfam" id="PF07729">
    <property type="entry name" value="FCD"/>
    <property type="match status" value="1"/>
</dbReference>
<dbReference type="Pfam" id="PF00392">
    <property type="entry name" value="GntR"/>
    <property type="match status" value="1"/>
</dbReference>
<organism evidence="5 6">
    <name type="scientific">Streptomyces brasiliscabiei</name>
    <dbReference type="NCBI Taxonomy" id="2736302"/>
    <lineage>
        <taxon>Bacteria</taxon>
        <taxon>Bacillati</taxon>
        <taxon>Actinomycetota</taxon>
        <taxon>Actinomycetes</taxon>
        <taxon>Kitasatosporales</taxon>
        <taxon>Streptomycetaceae</taxon>
        <taxon>Streptomyces</taxon>
    </lineage>
</organism>
<proteinExistence type="predicted"/>
<dbReference type="SMART" id="SM00345">
    <property type="entry name" value="HTH_GNTR"/>
    <property type="match status" value="1"/>
</dbReference>
<protein>
    <submittedName>
        <fullName evidence="5">FadR/GntR family transcriptional regulator</fullName>
    </submittedName>
</protein>
<gene>
    <name evidence="5" type="ORF">WB403_36245</name>
</gene>
<dbReference type="InterPro" id="IPR008920">
    <property type="entry name" value="TF_FadR/GntR_C"/>
</dbReference>
<dbReference type="Gene3D" id="1.10.10.10">
    <property type="entry name" value="Winged helix-like DNA-binding domain superfamily/Winged helix DNA-binding domain"/>
    <property type="match status" value="1"/>
</dbReference>
<sequence>MTNDESWEPVRRTRTYEQVLAQIEQRILDGRLRAGEKLPSERDLVNALGVGRTSVREALRALEAMGIIEARTGSGPDAGSVITGHTTPALANLLRLHLALAQISLAELVETRVQLERSAARGAAAAHTPEDIQRLGRLIEAMKSADLEHEQFNALDTEFHVTIAKVSGNALTADLMQALRDAVESRMVAAFARLSDWRSVADALVTEHEGILRAIEKSDGGAAADLVGEHIVRFYQDQILETGTEPEPPRP</sequence>
<keyword evidence="3" id="KW-0804">Transcription</keyword>
<dbReference type="InterPro" id="IPR036390">
    <property type="entry name" value="WH_DNA-bd_sf"/>
</dbReference>
<dbReference type="InterPro" id="IPR011711">
    <property type="entry name" value="GntR_C"/>
</dbReference>
<dbReference type="SUPFAM" id="SSF48008">
    <property type="entry name" value="GntR ligand-binding domain-like"/>
    <property type="match status" value="1"/>
</dbReference>
<dbReference type="SUPFAM" id="SSF46785">
    <property type="entry name" value="Winged helix' DNA-binding domain"/>
    <property type="match status" value="1"/>
</dbReference>
<accession>A0ABU8GN09</accession>
<feature type="domain" description="HTH gntR-type" evidence="4">
    <location>
        <begin position="13"/>
        <end position="85"/>
    </location>
</feature>
<dbReference type="PANTHER" id="PTHR43537">
    <property type="entry name" value="TRANSCRIPTIONAL REGULATOR, GNTR FAMILY"/>
    <property type="match status" value="1"/>
</dbReference>
<dbReference type="Gene3D" id="1.20.120.530">
    <property type="entry name" value="GntR ligand-binding domain-like"/>
    <property type="match status" value="1"/>
</dbReference>
<keyword evidence="2" id="KW-0238">DNA-binding</keyword>
<evidence type="ECO:0000313" key="5">
    <source>
        <dbReference type="EMBL" id="MEI5614596.1"/>
    </source>
</evidence>